<dbReference type="InterPro" id="IPR016181">
    <property type="entry name" value="Acyl_CoA_acyltransferase"/>
</dbReference>
<name>A0A3S1BQS5_9BACL</name>
<reference evidence="4 5" key="1">
    <citation type="submission" date="2018-12" db="EMBL/GenBank/DDBJ databases">
        <authorList>
            <person name="Sun L."/>
            <person name="Chen Z."/>
        </authorList>
    </citation>
    <scope>NUCLEOTIDE SEQUENCE [LARGE SCALE GENOMIC DNA]</scope>
    <source>
        <strain evidence="4 5">DSM 15890</strain>
    </source>
</reference>
<evidence type="ECO:0000256" key="2">
    <source>
        <dbReference type="ARBA" id="ARBA00023315"/>
    </source>
</evidence>
<dbReference type="GO" id="GO:0016747">
    <property type="term" value="F:acyltransferase activity, transferring groups other than amino-acyl groups"/>
    <property type="evidence" value="ECO:0007669"/>
    <property type="project" value="InterPro"/>
</dbReference>
<dbReference type="InterPro" id="IPR000182">
    <property type="entry name" value="GNAT_dom"/>
</dbReference>
<dbReference type="SUPFAM" id="SSF55729">
    <property type="entry name" value="Acyl-CoA N-acyltransferases (Nat)"/>
    <property type="match status" value="1"/>
</dbReference>
<dbReference type="RefSeq" id="WP_127191337.1">
    <property type="nucleotide sequence ID" value="NZ_RZNY01000004.1"/>
</dbReference>
<dbReference type="CDD" id="cd04301">
    <property type="entry name" value="NAT_SF"/>
    <property type="match status" value="1"/>
</dbReference>
<keyword evidence="1 4" id="KW-0808">Transferase</keyword>
<dbReference type="PROSITE" id="PS51186">
    <property type="entry name" value="GNAT"/>
    <property type="match status" value="1"/>
</dbReference>
<organism evidence="4 5">
    <name type="scientific">Paenibacillus anaericanus</name>
    <dbReference type="NCBI Taxonomy" id="170367"/>
    <lineage>
        <taxon>Bacteria</taxon>
        <taxon>Bacillati</taxon>
        <taxon>Bacillota</taxon>
        <taxon>Bacilli</taxon>
        <taxon>Bacillales</taxon>
        <taxon>Paenibacillaceae</taxon>
        <taxon>Paenibacillus</taxon>
    </lineage>
</organism>
<dbReference type="NCBIfam" id="NF040503">
    <property type="entry name" value="resist_ArsN1a"/>
    <property type="match status" value="1"/>
</dbReference>
<proteinExistence type="predicted"/>
<evidence type="ECO:0000313" key="4">
    <source>
        <dbReference type="EMBL" id="RUT47459.1"/>
    </source>
</evidence>
<dbReference type="EMBL" id="RZNY01000004">
    <property type="protein sequence ID" value="RUT47459.1"/>
    <property type="molecule type" value="Genomic_DNA"/>
</dbReference>
<keyword evidence="5" id="KW-1185">Reference proteome</keyword>
<keyword evidence="2" id="KW-0012">Acyltransferase</keyword>
<dbReference type="Gene3D" id="3.40.630.30">
    <property type="match status" value="1"/>
</dbReference>
<dbReference type="OrthoDB" id="9798006at2"/>
<dbReference type="AlphaFoldDB" id="A0A3S1BQS5"/>
<evidence type="ECO:0000256" key="1">
    <source>
        <dbReference type="ARBA" id="ARBA00022679"/>
    </source>
</evidence>
<comment type="caution">
    <text evidence="4">The sequence shown here is derived from an EMBL/GenBank/DDBJ whole genome shotgun (WGS) entry which is preliminary data.</text>
</comment>
<protein>
    <submittedName>
        <fullName evidence="4">N-acetyltransferase family protein</fullName>
    </submittedName>
</protein>
<sequence length="166" mass="18677">MITVTTREATNIDVAAILEIYNQGIMDRIATLETEPKDLPYMNQWFQDHQARYSILVAERAGVVIGWASLNPYSHRCAYNGVSDLSVYVDREYRGKGVGSALLSAIEAKAIQHDFRKIVLFTLPFNAQGQGLYNKKGYRKVGVFEKQGVIGNHLIDVVIMEKVLLK</sequence>
<dbReference type="Pfam" id="PF00583">
    <property type="entry name" value="Acetyltransf_1"/>
    <property type="match status" value="1"/>
</dbReference>
<gene>
    <name evidence="4" type="ORF">EJP82_07060</name>
</gene>
<dbReference type="PANTHER" id="PTHR43072:SF23">
    <property type="entry name" value="UPF0039 PROTEIN C11D3.02C"/>
    <property type="match status" value="1"/>
</dbReference>
<dbReference type="Proteomes" id="UP000279446">
    <property type="component" value="Unassembled WGS sequence"/>
</dbReference>
<accession>A0A3S1BQS5</accession>
<feature type="domain" description="N-acetyltransferase" evidence="3">
    <location>
        <begin position="4"/>
        <end position="165"/>
    </location>
</feature>
<dbReference type="PANTHER" id="PTHR43072">
    <property type="entry name" value="N-ACETYLTRANSFERASE"/>
    <property type="match status" value="1"/>
</dbReference>
<evidence type="ECO:0000313" key="5">
    <source>
        <dbReference type="Proteomes" id="UP000279446"/>
    </source>
</evidence>
<evidence type="ECO:0000259" key="3">
    <source>
        <dbReference type="PROSITE" id="PS51186"/>
    </source>
</evidence>